<evidence type="ECO:0000259" key="8">
    <source>
        <dbReference type="PROSITE" id="PS50893"/>
    </source>
</evidence>
<evidence type="ECO:0000256" key="3">
    <source>
        <dbReference type="ARBA" id="ARBA00022448"/>
    </source>
</evidence>
<evidence type="ECO:0000256" key="6">
    <source>
        <dbReference type="ARBA" id="ARBA00022840"/>
    </source>
</evidence>
<dbReference type="Gene3D" id="3.40.50.300">
    <property type="entry name" value="P-loop containing nucleotide triphosphate hydrolases"/>
    <property type="match status" value="1"/>
</dbReference>
<evidence type="ECO:0000313" key="10">
    <source>
        <dbReference type="Proteomes" id="UP001499967"/>
    </source>
</evidence>
<keyword evidence="7" id="KW-0472">Membrane</keyword>
<evidence type="ECO:0000256" key="1">
    <source>
        <dbReference type="ARBA" id="ARBA00004202"/>
    </source>
</evidence>
<proteinExistence type="inferred from homology"/>
<dbReference type="GO" id="GO:0005524">
    <property type="term" value="F:ATP binding"/>
    <property type="evidence" value="ECO:0007669"/>
    <property type="project" value="UniProtKB-KW"/>
</dbReference>
<comment type="similarity">
    <text evidence="2">Belongs to the ABC transporter superfamily.</text>
</comment>
<evidence type="ECO:0000256" key="7">
    <source>
        <dbReference type="ARBA" id="ARBA00023136"/>
    </source>
</evidence>
<keyword evidence="3" id="KW-0813">Transport</keyword>
<dbReference type="PANTHER" id="PTHR43297:SF2">
    <property type="entry name" value="DIPEPTIDE TRANSPORT ATP-BINDING PROTEIN DPPD"/>
    <property type="match status" value="1"/>
</dbReference>
<dbReference type="InterPro" id="IPR050388">
    <property type="entry name" value="ABC_Ni/Peptide_Import"/>
</dbReference>
<evidence type="ECO:0000313" key="9">
    <source>
        <dbReference type="EMBL" id="GAA0896849.1"/>
    </source>
</evidence>
<dbReference type="SUPFAM" id="SSF52540">
    <property type="entry name" value="P-loop containing nucleoside triphosphate hydrolases"/>
    <property type="match status" value="1"/>
</dbReference>
<dbReference type="Proteomes" id="UP001499967">
    <property type="component" value="Unassembled WGS sequence"/>
</dbReference>
<keyword evidence="6 9" id="KW-0067">ATP-binding</keyword>
<evidence type="ECO:0000256" key="2">
    <source>
        <dbReference type="ARBA" id="ARBA00005417"/>
    </source>
</evidence>
<dbReference type="InterPro" id="IPR017871">
    <property type="entry name" value="ABC_transporter-like_CS"/>
</dbReference>
<dbReference type="InterPro" id="IPR027417">
    <property type="entry name" value="P-loop_NTPase"/>
</dbReference>
<dbReference type="EMBL" id="BAAAHP010000177">
    <property type="protein sequence ID" value="GAA0896849.1"/>
    <property type="molecule type" value="Genomic_DNA"/>
</dbReference>
<dbReference type="InterPro" id="IPR013563">
    <property type="entry name" value="Oligopep_ABC_C"/>
</dbReference>
<dbReference type="CDD" id="cd03257">
    <property type="entry name" value="ABC_NikE_OppD_transporters"/>
    <property type="match status" value="1"/>
</dbReference>
<comment type="subcellular location">
    <subcellularLocation>
        <location evidence="1">Cell membrane</location>
        <topology evidence="1">Peripheral membrane protein</topology>
    </subcellularLocation>
</comment>
<dbReference type="NCBIfam" id="TIGR01727">
    <property type="entry name" value="oligo_HPY"/>
    <property type="match status" value="1"/>
</dbReference>
<dbReference type="Pfam" id="PF00005">
    <property type="entry name" value="ABC_tran"/>
    <property type="match status" value="1"/>
</dbReference>
<dbReference type="PANTHER" id="PTHR43297">
    <property type="entry name" value="OLIGOPEPTIDE TRANSPORT ATP-BINDING PROTEIN APPD"/>
    <property type="match status" value="1"/>
</dbReference>
<evidence type="ECO:0000256" key="4">
    <source>
        <dbReference type="ARBA" id="ARBA00022475"/>
    </source>
</evidence>
<reference evidence="9 10" key="1">
    <citation type="journal article" date="2019" name="Int. J. Syst. Evol. Microbiol.">
        <title>The Global Catalogue of Microorganisms (GCM) 10K type strain sequencing project: providing services to taxonomists for standard genome sequencing and annotation.</title>
        <authorList>
            <consortium name="The Broad Institute Genomics Platform"/>
            <consortium name="The Broad Institute Genome Sequencing Center for Infectious Disease"/>
            <person name="Wu L."/>
            <person name="Ma J."/>
        </authorList>
    </citation>
    <scope>NUCLEOTIDE SEQUENCE [LARGE SCALE GENOMIC DNA]</scope>
    <source>
        <strain evidence="9 10">JCM 11117</strain>
    </source>
</reference>
<keyword evidence="4" id="KW-1003">Cell membrane</keyword>
<accession>A0ABN1N7Z4</accession>
<dbReference type="Pfam" id="PF08352">
    <property type="entry name" value="oligo_HPY"/>
    <property type="match status" value="1"/>
</dbReference>
<dbReference type="PROSITE" id="PS00211">
    <property type="entry name" value="ABC_TRANSPORTER_1"/>
    <property type="match status" value="1"/>
</dbReference>
<dbReference type="InterPro" id="IPR003593">
    <property type="entry name" value="AAA+_ATPase"/>
</dbReference>
<organism evidence="9 10">
    <name type="scientific">Pseudonocardia zijingensis</name>
    <dbReference type="NCBI Taxonomy" id="153376"/>
    <lineage>
        <taxon>Bacteria</taxon>
        <taxon>Bacillati</taxon>
        <taxon>Actinomycetota</taxon>
        <taxon>Actinomycetes</taxon>
        <taxon>Pseudonocardiales</taxon>
        <taxon>Pseudonocardiaceae</taxon>
        <taxon>Pseudonocardia</taxon>
    </lineage>
</organism>
<dbReference type="SMART" id="SM00382">
    <property type="entry name" value="AAA"/>
    <property type="match status" value="1"/>
</dbReference>
<gene>
    <name evidence="9" type="ORF">GCM10009559_56270</name>
</gene>
<keyword evidence="5" id="KW-0547">Nucleotide-binding</keyword>
<protein>
    <submittedName>
        <fullName evidence="9">ABC transporter ATP-binding protein</fullName>
    </submittedName>
</protein>
<dbReference type="PROSITE" id="PS50893">
    <property type="entry name" value="ABC_TRANSPORTER_2"/>
    <property type="match status" value="1"/>
</dbReference>
<feature type="domain" description="ABC transporter" evidence="8">
    <location>
        <begin position="27"/>
        <end position="278"/>
    </location>
</feature>
<keyword evidence="10" id="KW-1185">Reference proteome</keyword>
<sequence>MPSERSSGRAAGTAMLPADSAPSADLLAVEDLTVEFRSADGDVRVVDGVSLRVGEGETLAVLGESGSGKSVSSLAVLGLLPRPAGRVVGGSIRFRGTELTAVDERVLRELRGERMAMIFQDPQTALNPVMTVGAQIGEAARRRRGLSRRAAREKAIEMMRLVRIPDAERRVDDYPHQFSGGMRQRVVIAMALALDPELVIADEPTTALDVTVQQQIMSLLGELQRSRGVGLVLISHDLGVVAGAADRVVVMYAGRVVESGPLRPVYDRPAHPYTVGLMRSVPETDGAEPLVPIPGSPPSPGRLPDGCAFHPRCAMATDRCRVEVPVLRPVEDGRASACHYAEEVQRDGVPAAG</sequence>
<dbReference type="InterPro" id="IPR003439">
    <property type="entry name" value="ABC_transporter-like_ATP-bd"/>
</dbReference>
<name>A0ABN1N7Z4_9PSEU</name>
<comment type="caution">
    <text evidence="9">The sequence shown here is derived from an EMBL/GenBank/DDBJ whole genome shotgun (WGS) entry which is preliminary data.</text>
</comment>
<evidence type="ECO:0000256" key="5">
    <source>
        <dbReference type="ARBA" id="ARBA00022741"/>
    </source>
</evidence>